<evidence type="ECO:0000313" key="3">
    <source>
        <dbReference type="EMBL" id="KMT23143.1"/>
    </source>
</evidence>
<sequence length="176" mass="20324">MSLKAKVCLSIIFGMLFLVGCSIKEENSLGSTNKVKNSQSNKVDVNSTNKDSNEQSLKIIKEYFRAMENHDVPNMRNLFFNKLSNLPENFNVDYVKSITINNIMETDYNDDKIKVYVDYIKSEYGVDEHSIKIFKISFNININKGYSEEFGGENSQKFALIRDLKTGKWLICEVFR</sequence>
<name>A0A0J8DG49_CLOCY</name>
<dbReference type="PATRIC" id="fig|1121307.3.peg.2153"/>
<dbReference type="STRING" id="1121307.CLCY_6c00240"/>
<evidence type="ECO:0000256" key="1">
    <source>
        <dbReference type="SAM" id="MobiDB-lite"/>
    </source>
</evidence>
<proteinExistence type="predicted"/>
<dbReference type="InterPro" id="IPR032256">
    <property type="entry name" value="DUF4829"/>
</dbReference>
<evidence type="ECO:0000313" key="4">
    <source>
        <dbReference type="Proteomes" id="UP000036756"/>
    </source>
</evidence>
<dbReference type="RefSeq" id="WP_048569229.1">
    <property type="nucleotide sequence ID" value="NZ_LFVU01000002.1"/>
</dbReference>
<dbReference type="PROSITE" id="PS51257">
    <property type="entry name" value="PROKAR_LIPOPROTEIN"/>
    <property type="match status" value="1"/>
</dbReference>
<dbReference type="EMBL" id="LFVU01000002">
    <property type="protein sequence ID" value="KMT23143.1"/>
    <property type="molecule type" value="Genomic_DNA"/>
</dbReference>
<evidence type="ECO:0000259" key="2">
    <source>
        <dbReference type="Pfam" id="PF16111"/>
    </source>
</evidence>
<gene>
    <name evidence="3" type="ORF">CLCY_6c00240</name>
</gene>
<dbReference type="Proteomes" id="UP000036756">
    <property type="component" value="Unassembled WGS sequence"/>
</dbReference>
<dbReference type="AlphaFoldDB" id="A0A0J8DG49"/>
<comment type="caution">
    <text evidence="3">The sequence shown here is derived from an EMBL/GenBank/DDBJ whole genome shotgun (WGS) entry which is preliminary data.</text>
</comment>
<organism evidence="3 4">
    <name type="scientific">Clostridium cylindrosporum DSM 605</name>
    <dbReference type="NCBI Taxonomy" id="1121307"/>
    <lineage>
        <taxon>Bacteria</taxon>
        <taxon>Bacillati</taxon>
        <taxon>Bacillota</taxon>
        <taxon>Clostridia</taxon>
        <taxon>Eubacteriales</taxon>
        <taxon>Clostridiaceae</taxon>
        <taxon>Clostridium</taxon>
    </lineage>
</organism>
<feature type="domain" description="DUF4829" evidence="2">
    <location>
        <begin position="58"/>
        <end position="172"/>
    </location>
</feature>
<protein>
    <recommendedName>
        <fullName evidence="2">DUF4829 domain-containing protein</fullName>
    </recommendedName>
</protein>
<keyword evidence="4" id="KW-1185">Reference proteome</keyword>
<feature type="region of interest" description="Disordered" evidence="1">
    <location>
        <begin position="31"/>
        <end position="50"/>
    </location>
</feature>
<reference evidence="3 4" key="1">
    <citation type="submission" date="2015-06" db="EMBL/GenBank/DDBJ databases">
        <title>Draft genome sequence of the purine-degrading Clostridium cylindrosporum HC-1 (DSM 605).</title>
        <authorList>
            <person name="Poehlein A."/>
            <person name="Schiel-Bengelsdorf B."/>
            <person name="Bengelsdorf F."/>
            <person name="Daniel R."/>
            <person name="Duerre P."/>
        </authorList>
    </citation>
    <scope>NUCLEOTIDE SEQUENCE [LARGE SCALE GENOMIC DNA]</scope>
    <source>
        <strain evidence="3 4">DSM 605</strain>
    </source>
</reference>
<accession>A0A0J8DG49</accession>
<dbReference type="Pfam" id="PF16111">
    <property type="entry name" value="DUF4829"/>
    <property type="match status" value="1"/>
</dbReference>